<keyword evidence="3" id="KW-1185">Reference proteome</keyword>
<feature type="compositionally biased region" description="Basic and acidic residues" evidence="1">
    <location>
        <begin position="74"/>
        <end position="86"/>
    </location>
</feature>
<accession>A0ABQ6IYP1</accession>
<evidence type="ECO:0008006" key="4">
    <source>
        <dbReference type="Google" id="ProtNLM"/>
    </source>
</evidence>
<reference evidence="3" key="1">
    <citation type="journal article" date="2019" name="Int. J. Syst. Evol. Microbiol.">
        <title>The Global Catalogue of Microorganisms (GCM) 10K type strain sequencing project: providing services to taxonomists for standard genome sequencing and annotation.</title>
        <authorList>
            <consortium name="The Broad Institute Genomics Platform"/>
            <consortium name="The Broad Institute Genome Sequencing Center for Infectious Disease"/>
            <person name="Wu L."/>
            <person name="Ma J."/>
        </authorList>
    </citation>
    <scope>NUCLEOTIDE SEQUENCE [LARGE SCALE GENOMIC DNA]</scope>
    <source>
        <strain evidence="3">NBRC 113072</strain>
    </source>
</reference>
<evidence type="ECO:0000313" key="3">
    <source>
        <dbReference type="Proteomes" id="UP001157126"/>
    </source>
</evidence>
<proteinExistence type="predicted"/>
<dbReference type="RefSeq" id="WP_284305320.1">
    <property type="nucleotide sequence ID" value="NZ_BSUO01000001.1"/>
</dbReference>
<dbReference type="Proteomes" id="UP001157126">
    <property type="component" value="Unassembled WGS sequence"/>
</dbReference>
<evidence type="ECO:0000313" key="2">
    <source>
        <dbReference type="EMBL" id="GMA41819.1"/>
    </source>
</evidence>
<comment type="caution">
    <text evidence="2">The sequence shown here is derived from an EMBL/GenBank/DDBJ whole genome shotgun (WGS) entry which is preliminary data.</text>
</comment>
<evidence type="ECO:0000256" key="1">
    <source>
        <dbReference type="SAM" id="MobiDB-lite"/>
    </source>
</evidence>
<gene>
    <name evidence="2" type="ORF">GCM10025883_38640</name>
</gene>
<dbReference type="EMBL" id="BSUO01000001">
    <property type="protein sequence ID" value="GMA41819.1"/>
    <property type="molecule type" value="Genomic_DNA"/>
</dbReference>
<dbReference type="Gene3D" id="3.30.1390.10">
    <property type="match status" value="1"/>
</dbReference>
<organism evidence="2 3">
    <name type="scientific">Mobilicoccus caccae</name>
    <dbReference type="NCBI Taxonomy" id="1859295"/>
    <lineage>
        <taxon>Bacteria</taxon>
        <taxon>Bacillati</taxon>
        <taxon>Actinomycetota</taxon>
        <taxon>Actinomycetes</taxon>
        <taxon>Micrococcales</taxon>
        <taxon>Dermatophilaceae</taxon>
        <taxon>Mobilicoccus</taxon>
    </lineage>
</organism>
<protein>
    <recommendedName>
        <fullName evidence="4">Ribosomal protein L7/L12 C-terminal domain-containing protein</fullName>
    </recommendedName>
</protein>
<dbReference type="InterPro" id="IPR014719">
    <property type="entry name" value="Ribosomal_bL12_C/ClpS-like"/>
</dbReference>
<name>A0ABQ6IYP1_9MICO</name>
<sequence length="86" mass="9752">MLGITEMRRRIDRLEQTVRTQQAVGEQLCDRAGIDPGELDLVARVDDEERRLIAEGKAIMAIKHHRERTGSGLREAKEAIDQASRD</sequence>
<feature type="region of interest" description="Disordered" evidence="1">
    <location>
        <begin position="66"/>
        <end position="86"/>
    </location>
</feature>